<accession>A0A5C6DAR0</accession>
<dbReference type="Proteomes" id="UP000319143">
    <property type="component" value="Unassembled WGS sequence"/>
</dbReference>
<gene>
    <name evidence="2" type="primary">tolB_2</name>
    <name evidence="2" type="ORF">Poly41_52510</name>
</gene>
<dbReference type="EMBL" id="SJPV01000011">
    <property type="protein sequence ID" value="TWU32874.1"/>
    <property type="molecule type" value="Genomic_DNA"/>
</dbReference>
<evidence type="ECO:0000259" key="1">
    <source>
        <dbReference type="Pfam" id="PF18582"/>
    </source>
</evidence>
<protein>
    <submittedName>
        <fullName evidence="2">Protein TolB</fullName>
    </submittedName>
</protein>
<comment type="caution">
    <text evidence="2">The sequence shown here is derived from an EMBL/GenBank/DDBJ whole genome shotgun (WGS) entry which is preliminary data.</text>
</comment>
<evidence type="ECO:0000313" key="2">
    <source>
        <dbReference type="EMBL" id="TWU32874.1"/>
    </source>
</evidence>
<dbReference type="InterPro" id="IPR040698">
    <property type="entry name" value="HZS_alpha_mid"/>
</dbReference>
<dbReference type="SUPFAM" id="SSF69304">
    <property type="entry name" value="Tricorn protease N-terminal domain"/>
    <property type="match status" value="1"/>
</dbReference>
<name>A0A5C6DAR0_9BACT</name>
<feature type="domain" description="Hydrazine synthase alpha subunit middle" evidence="1">
    <location>
        <begin position="470"/>
        <end position="573"/>
    </location>
</feature>
<keyword evidence="3" id="KW-1185">Reference proteome</keyword>
<dbReference type="AlphaFoldDB" id="A0A5C6DAR0"/>
<dbReference type="Gene3D" id="2.120.10.30">
    <property type="entry name" value="TolB, C-terminal domain"/>
    <property type="match status" value="1"/>
</dbReference>
<evidence type="ECO:0000313" key="3">
    <source>
        <dbReference type="Proteomes" id="UP000319143"/>
    </source>
</evidence>
<dbReference type="InterPro" id="IPR011042">
    <property type="entry name" value="6-blade_b-propeller_TolB-like"/>
</dbReference>
<sequence length="948" mass="106289">MPAVPLDELVRDWVMQDFGLQDDKCFCSDSDGTIEAAMVRRVLDELQGSVDPLRRRLREYQQQGVSASDPRWKSLYVDACSKRREQRLQIVIAKAPRIVYTRHHNLGGSHYAYTEAQSDGQAERNFRPGAALCIVDVDAGLGRVRTLLEDPQGVIRDPDVSHDGQRVLFAWKKSDRLDDYHLYEFDLETEHVRQLTFGLGFADYEGIYLPDGNVLLNSTRCVQTVDCWWTEVSNLYTCDLSGHNLRRISFDQVHTNYPQLLEDGRVIYTRWDYNDRGQVFPQPLFQMNADGTNQTEFYGNNSWFPTTVLHARGIPGTQKLVAVLSGHHSDQRGKLAIIDPSKGTQEAEGVQLIAPVRETKAVRIDSYGQEGDQFQYPFALSETDFLVTYDPIGSGNHRYNRPYGVYWMSADGRRELLAWNSELSSNQSVPLQARPPQRIRPNEVDYRKDEGVYYLKDIYAGPGLKGIPRGTVKRLRVVALEFRAAGIGANGNQGPAGGALVSTPVAISNGSWDVKRVLGEANVYEDGSACYRVPARTPVYFQALNEKGHVVQTMRTWSTLQPGEVLSCVGCHESKSEAASSTGGSSSAQLAGPQDLDPFYGPARGFSFNHEIQPILDRHCVRCHNDRQTLWSSIDPTREIANADPLTLNGTSFPSEGNTETSILAFSLLSDSTIDAQAKRYFSDGYLALTHAVMGTRRGGLAGTPNAWVNWIDIQSSPVMLPPYHAGAANSRLFDLLEQGHYEVELTREELEKMACWIDLLVPYCGDYTEANAWSDAEQQKYSHFASKRQWMADQVDRNVAALLGNEPTVVAKPNNTYRNLAIHSRASDHPKQSASQDPDKQQNVWWQMHFGKQVTTDRISLFLPTDAARETQGYTATLEFSDGSRERIRIAKTAERQDFTFAPRTMTSLQITTLSPAPLPGWPGFNDIEIWGRDAEDVPPSWKARNP</sequence>
<proteinExistence type="predicted"/>
<reference evidence="2 3" key="1">
    <citation type="submission" date="2019-02" db="EMBL/GenBank/DDBJ databases">
        <title>Deep-cultivation of Planctomycetes and their phenomic and genomic characterization uncovers novel biology.</title>
        <authorList>
            <person name="Wiegand S."/>
            <person name="Jogler M."/>
            <person name="Boedeker C."/>
            <person name="Pinto D."/>
            <person name="Vollmers J."/>
            <person name="Rivas-Marin E."/>
            <person name="Kohn T."/>
            <person name="Peeters S.H."/>
            <person name="Heuer A."/>
            <person name="Rast P."/>
            <person name="Oberbeckmann S."/>
            <person name="Bunk B."/>
            <person name="Jeske O."/>
            <person name="Meyerdierks A."/>
            <person name="Storesund J.E."/>
            <person name="Kallscheuer N."/>
            <person name="Luecker S."/>
            <person name="Lage O.M."/>
            <person name="Pohl T."/>
            <person name="Merkel B.J."/>
            <person name="Hornburger P."/>
            <person name="Mueller R.-W."/>
            <person name="Bruemmer F."/>
            <person name="Labrenz M."/>
            <person name="Spormann A.M."/>
            <person name="Op Den Camp H."/>
            <person name="Overmann J."/>
            <person name="Amann R."/>
            <person name="Jetten M.S.M."/>
            <person name="Mascher T."/>
            <person name="Medema M.H."/>
            <person name="Devos D.P."/>
            <person name="Kaster A.-K."/>
            <person name="Ovreas L."/>
            <person name="Rohde M."/>
            <person name="Galperin M.Y."/>
            <person name="Jogler C."/>
        </authorList>
    </citation>
    <scope>NUCLEOTIDE SEQUENCE [LARGE SCALE GENOMIC DNA]</scope>
    <source>
        <strain evidence="2 3">Poly41</strain>
    </source>
</reference>
<dbReference type="Pfam" id="PF18582">
    <property type="entry name" value="HZS_alpha"/>
    <property type="match status" value="1"/>
</dbReference>
<organism evidence="2 3">
    <name type="scientific">Novipirellula artificiosorum</name>
    <dbReference type="NCBI Taxonomy" id="2528016"/>
    <lineage>
        <taxon>Bacteria</taxon>
        <taxon>Pseudomonadati</taxon>
        <taxon>Planctomycetota</taxon>
        <taxon>Planctomycetia</taxon>
        <taxon>Pirellulales</taxon>
        <taxon>Pirellulaceae</taxon>
        <taxon>Novipirellula</taxon>
    </lineage>
</organism>